<evidence type="ECO:0000256" key="1">
    <source>
        <dbReference type="SAM" id="SignalP"/>
    </source>
</evidence>
<dbReference type="Proteomes" id="UP000694427">
    <property type="component" value="Unplaced"/>
</dbReference>
<dbReference type="SUPFAM" id="SSF48726">
    <property type="entry name" value="Immunoglobulin"/>
    <property type="match status" value="4"/>
</dbReference>
<reference evidence="3" key="1">
    <citation type="submission" date="2025-08" db="UniProtKB">
        <authorList>
            <consortium name="Ensembl"/>
        </authorList>
    </citation>
    <scope>IDENTIFICATION</scope>
</reference>
<proteinExistence type="predicted"/>
<feature type="domain" description="Ig-like" evidence="2">
    <location>
        <begin position="114"/>
        <end position="230"/>
    </location>
</feature>
<feature type="signal peptide" evidence="1">
    <location>
        <begin position="1"/>
        <end position="16"/>
    </location>
</feature>
<dbReference type="Pfam" id="PF07686">
    <property type="entry name" value="V-set"/>
    <property type="match status" value="4"/>
</dbReference>
<keyword evidence="4" id="KW-1185">Reference proteome</keyword>
<evidence type="ECO:0000259" key="2">
    <source>
        <dbReference type="PROSITE" id="PS50835"/>
    </source>
</evidence>
<dbReference type="PROSITE" id="PS50835">
    <property type="entry name" value="IG_LIKE"/>
    <property type="match status" value="1"/>
</dbReference>
<dbReference type="PANTHER" id="PTHR21063:SF4">
    <property type="entry name" value="CD48 ANTIGEN-RELATED"/>
    <property type="match status" value="1"/>
</dbReference>
<sequence>MLLQYLFLMLLDGAFGAETDETVSVMEGDSVTLDTNLTEVLNDDTILWLFGRKDSVISQITRKQDLTSFFVTDDARFRGRLQVDQKTGTLTIRKTRIKHSGQYKLTVSRKQTTTKIFNVTVIDVVGETDGVKSVSVMEGDPVTLQCDVSEVQRDDLIVWRFGDKGLLLAKIDVESNETSLNDADERFRDRLKLSESRSLTIKKTRSTDSGLYEVQIRGSESSQRFLLSVSEPIEEKKVSVADGESVTLKTETVLKNDDMVQWWYHDDNDLIAVISGETKGTFDGFDERFRSKLMLDYKTGNLTINNTMSIHSGLYILQISSENRKINRRFIVTVKMMKVSVVKGGSVTLETRTKIQRADEILWTFGAENCLVVRADPRITIGERFTGRLKLDEKTGSLSIRNIKTADSGHFKLQIINSEKTTFRRFNVSVTESTGKQVNESAAVEMPLLNRENVDGVNE</sequence>
<feature type="chain" id="PRO_5034495385" evidence="1">
    <location>
        <begin position="17"/>
        <end position="459"/>
    </location>
</feature>
<dbReference type="InterPro" id="IPR007110">
    <property type="entry name" value="Ig-like_dom"/>
</dbReference>
<dbReference type="Gene3D" id="2.60.40.10">
    <property type="entry name" value="Immunoglobulins"/>
    <property type="match status" value="4"/>
</dbReference>
<dbReference type="SMART" id="SM00409">
    <property type="entry name" value="IG"/>
    <property type="match status" value="4"/>
</dbReference>
<organism evidence="3 4">
    <name type="scientific">Cyprinus carpio</name>
    <name type="common">Common carp</name>
    <dbReference type="NCBI Taxonomy" id="7962"/>
    <lineage>
        <taxon>Eukaryota</taxon>
        <taxon>Metazoa</taxon>
        <taxon>Chordata</taxon>
        <taxon>Craniata</taxon>
        <taxon>Vertebrata</taxon>
        <taxon>Euteleostomi</taxon>
        <taxon>Actinopterygii</taxon>
        <taxon>Neopterygii</taxon>
        <taxon>Teleostei</taxon>
        <taxon>Ostariophysi</taxon>
        <taxon>Cypriniformes</taxon>
        <taxon>Cyprinidae</taxon>
        <taxon>Cyprininae</taxon>
        <taxon>Cyprinus</taxon>
    </lineage>
</organism>
<keyword evidence="1" id="KW-0732">Signal</keyword>
<name>A0A8C1P4V2_CYPCA</name>
<dbReference type="PANTHER" id="PTHR21063">
    <property type="entry name" value="LFA-3"/>
    <property type="match status" value="1"/>
</dbReference>
<dbReference type="Ensembl" id="ENSCCRT00010112420.1">
    <property type="protein sequence ID" value="ENSCCRP00010101205.1"/>
    <property type="gene ID" value="ENSCCRG00010044522.1"/>
</dbReference>
<dbReference type="InterPro" id="IPR036179">
    <property type="entry name" value="Ig-like_dom_sf"/>
</dbReference>
<evidence type="ECO:0000313" key="3">
    <source>
        <dbReference type="Ensembl" id="ENSCCRP00010101205.1"/>
    </source>
</evidence>
<gene>
    <name evidence="3" type="primary">LOC109046399</name>
</gene>
<accession>A0A8C1P4V2</accession>
<reference evidence="3" key="2">
    <citation type="submission" date="2025-09" db="UniProtKB">
        <authorList>
            <consortium name="Ensembl"/>
        </authorList>
    </citation>
    <scope>IDENTIFICATION</scope>
</reference>
<dbReference type="InterPro" id="IPR013106">
    <property type="entry name" value="Ig_V-set"/>
</dbReference>
<evidence type="ECO:0000313" key="4">
    <source>
        <dbReference type="Proteomes" id="UP000694427"/>
    </source>
</evidence>
<dbReference type="InterPro" id="IPR003599">
    <property type="entry name" value="Ig_sub"/>
</dbReference>
<dbReference type="AlphaFoldDB" id="A0A8C1P4V2"/>
<protein>
    <submittedName>
        <fullName evidence="3">Uncharacterized LOC109046399</fullName>
    </submittedName>
</protein>
<dbReference type="InterPro" id="IPR013783">
    <property type="entry name" value="Ig-like_fold"/>
</dbReference>